<gene>
    <name evidence="2" type="ORF">ACH46_09445</name>
</gene>
<dbReference type="Proteomes" id="UP000063789">
    <property type="component" value="Chromosome"/>
</dbReference>
<keyword evidence="2" id="KW-0808">Transferase</keyword>
<dbReference type="STRING" id="1136941.ACH46_09445"/>
<dbReference type="InterPro" id="IPR016181">
    <property type="entry name" value="Acyl_CoA_acyltransferase"/>
</dbReference>
<dbReference type="Pfam" id="PF00583">
    <property type="entry name" value="Acetyltransf_1"/>
    <property type="match status" value="1"/>
</dbReference>
<proteinExistence type="predicted"/>
<feature type="domain" description="N-acetyltransferase" evidence="1">
    <location>
        <begin position="14"/>
        <end position="205"/>
    </location>
</feature>
<dbReference type="OrthoDB" id="143110at2"/>
<dbReference type="KEGG" id="goq:ACH46_09445"/>
<dbReference type="SUPFAM" id="SSF55729">
    <property type="entry name" value="Acyl-CoA N-acyltransferases (Nat)"/>
    <property type="match status" value="1"/>
</dbReference>
<keyword evidence="3" id="KW-1185">Reference proteome</keyword>
<dbReference type="GO" id="GO:0016747">
    <property type="term" value="F:acyltransferase activity, transferring groups other than amino-acyl groups"/>
    <property type="evidence" value="ECO:0007669"/>
    <property type="project" value="InterPro"/>
</dbReference>
<dbReference type="EMBL" id="CP011853">
    <property type="protein sequence ID" value="ALG86755.1"/>
    <property type="molecule type" value="Genomic_DNA"/>
</dbReference>
<dbReference type="PATRIC" id="fig|1136941.3.peg.1925"/>
<organism evidence="2 3">
    <name type="scientific">Gordonia phthalatica</name>
    <dbReference type="NCBI Taxonomy" id="1136941"/>
    <lineage>
        <taxon>Bacteria</taxon>
        <taxon>Bacillati</taxon>
        <taxon>Actinomycetota</taxon>
        <taxon>Actinomycetes</taxon>
        <taxon>Mycobacteriales</taxon>
        <taxon>Gordoniaceae</taxon>
        <taxon>Gordonia</taxon>
    </lineage>
</organism>
<accession>A0A0N9N747</accession>
<protein>
    <submittedName>
        <fullName evidence="2">GCN5 family acetyltransferase</fullName>
    </submittedName>
</protein>
<dbReference type="PROSITE" id="PS51186">
    <property type="entry name" value="GNAT"/>
    <property type="match status" value="1"/>
</dbReference>
<evidence type="ECO:0000259" key="1">
    <source>
        <dbReference type="PROSITE" id="PS51186"/>
    </source>
</evidence>
<dbReference type="Gene3D" id="3.40.630.30">
    <property type="match status" value="1"/>
</dbReference>
<sequence>MSDTDSASSPDSVLVIETVTDTSQAAAIADVAAVTFPLACPPHSTPENIAAHIGQQLSTARFVEHIEDPVKQVLVIRDGADGPIIGYSLLIHEVPTIDDVRAAVLAASGGPKAMSNGAVTEISKMYILPHHHAAHNAQKPAHALMTAAIHAAAAHGSSYAWLGVHSGNQRAQKFYAKMGFTRIGTKTFDMNGAIEHDFVLGREVS</sequence>
<dbReference type="AlphaFoldDB" id="A0A0N9N747"/>
<evidence type="ECO:0000313" key="2">
    <source>
        <dbReference type="EMBL" id="ALG86755.1"/>
    </source>
</evidence>
<evidence type="ECO:0000313" key="3">
    <source>
        <dbReference type="Proteomes" id="UP000063789"/>
    </source>
</evidence>
<reference evidence="3" key="1">
    <citation type="submission" date="2015-06" db="EMBL/GenBank/DDBJ databases">
        <title>Complete genome sequence and metabolic analysis of phthalate degradation pathway in Gordonia sp. QH-11.</title>
        <authorList>
            <person name="Jin D."/>
            <person name="Kong X."/>
            <person name="Bai Z."/>
        </authorList>
    </citation>
    <scope>NUCLEOTIDE SEQUENCE [LARGE SCALE GENOMIC DNA]</scope>
    <source>
        <strain evidence="3">QH-11</strain>
    </source>
</reference>
<name>A0A0N9N747_9ACTN</name>
<dbReference type="InterPro" id="IPR000182">
    <property type="entry name" value="GNAT_dom"/>
</dbReference>
<reference evidence="2 3" key="2">
    <citation type="journal article" date="2017" name="Int. J. Syst. Evol. Microbiol.">
        <title>Gordonia phthalatica sp. nov., a di-n-butyl phthalate-degrading bacterium isolated from activated sludge.</title>
        <authorList>
            <person name="Jin D."/>
            <person name="Kong X."/>
            <person name="Jia M."/>
            <person name="Yu X."/>
            <person name="Wang X."/>
            <person name="Zhuang X."/>
            <person name="Deng Y."/>
            <person name="Bai Z."/>
        </authorList>
    </citation>
    <scope>NUCLEOTIDE SEQUENCE [LARGE SCALE GENOMIC DNA]</scope>
    <source>
        <strain evidence="2 3">QH-11</strain>
    </source>
</reference>